<dbReference type="Proteomes" id="UP000242699">
    <property type="component" value="Unassembled WGS sequence"/>
</dbReference>
<dbReference type="SMART" id="SM00849">
    <property type="entry name" value="Lactamase_B"/>
    <property type="match status" value="1"/>
</dbReference>
<dbReference type="EMBL" id="PXYT01000039">
    <property type="protein sequence ID" value="PSR26229.1"/>
    <property type="molecule type" value="Genomic_DNA"/>
</dbReference>
<evidence type="ECO:0000313" key="3">
    <source>
        <dbReference type="Proteomes" id="UP000242699"/>
    </source>
</evidence>
<dbReference type="Gene3D" id="3.60.15.10">
    <property type="entry name" value="Ribonuclease Z/Hydroxyacylglutathione hydrolase-like"/>
    <property type="match status" value="1"/>
</dbReference>
<protein>
    <recommendedName>
        <fullName evidence="1">Metallo-beta-lactamase domain-containing protein</fullName>
    </recommendedName>
</protein>
<feature type="domain" description="Metallo-beta-lactamase" evidence="1">
    <location>
        <begin position="22"/>
        <end position="196"/>
    </location>
</feature>
<dbReference type="AlphaFoldDB" id="A0A2T2WVG2"/>
<organism evidence="2 3">
    <name type="scientific">Sulfobacillus benefaciens</name>
    <dbReference type="NCBI Taxonomy" id="453960"/>
    <lineage>
        <taxon>Bacteria</taxon>
        <taxon>Bacillati</taxon>
        <taxon>Bacillota</taxon>
        <taxon>Clostridia</taxon>
        <taxon>Eubacteriales</taxon>
        <taxon>Clostridiales Family XVII. Incertae Sedis</taxon>
        <taxon>Sulfobacillus</taxon>
    </lineage>
</organism>
<reference evidence="2 3" key="1">
    <citation type="journal article" date="2014" name="BMC Genomics">
        <title>Comparison of environmental and isolate Sulfobacillus genomes reveals diverse carbon, sulfur, nitrogen, and hydrogen metabolisms.</title>
        <authorList>
            <person name="Justice N.B."/>
            <person name="Norman A."/>
            <person name="Brown C.T."/>
            <person name="Singh A."/>
            <person name="Thomas B.C."/>
            <person name="Banfield J.F."/>
        </authorList>
    </citation>
    <scope>NUCLEOTIDE SEQUENCE [LARGE SCALE GENOMIC DNA]</scope>
    <source>
        <strain evidence="2">AMDSBA1</strain>
    </source>
</reference>
<proteinExistence type="predicted"/>
<sequence>MFTPVAHHIWRWLTPDPEDHWMMVGHLIQGNQGVVLIDPPMRPDLPATLQALGGVLAIILTTHDHTRGARSLGQTFRAPIYVPAQASRTNLFRAGINNPVFYDETTPLPLDLRAVRCTVALPLWQSETDPYVDEMMLVLPGGMVATGDLVMGSENGTLLACPEGFNDPADKDKVKASLAVFASRLPKDSTTLLASHGSDIIRDLPELIYTRQRDFGLS</sequence>
<dbReference type="SUPFAM" id="SSF56281">
    <property type="entry name" value="Metallo-hydrolase/oxidoreductase"/>
    <property type="match status" value="1"/>
</dbReference>
<comment type="caution">
    <text evidence="2">The sequence shown here is derived from an EMBL/GenBank/DDBJ whole genome shotgun (WGS) entry which is preliminary data.</text>
</comment>
<gene>
    <name evidence="2" type="ORF">C7B43_14415</name>
</gene>
<accession>A0A2T2WVG2</accession>
<dbReference type="InterPro" id="IPR001279">
    <property type="entry name" value="Metallo-B-lactamas"/>
</dbReference>
<evidence type="ECO:0000259" key="1">
    <source>
        <dbReference type="SMART" id="SM00849"/>
    </source>
</evidence>
<evidence type="ECO:0000313" key="2">
    <source>
        <dbReference type="EMBL" id="PSR26229.1"/>
    </source>
</evidence>
<name>A0A2T2WVG2_9FIRM</name>
<dbReference type="InterPro" id="IPR036866">
    <property type="entry name" value="RibonucZ/Hydroxyglut_hydro"/>
</dbReference>